<dbReference type="SUPFAM" id="SSF55785">
    <property type="entry name" value="PYP-like sensor domain (PAS domain)"/>
    <property type="match status" value="2"/>
</dbReference>
<dbReference type="Gene3D" id="1.10.8.60">
    <property type="match status" value="1"/>
</dbReference>
<dbReference type="Pfam" id="PF25601">
    <property type="entry name" value="AAA_lid_14"/>
    <property type="match status" value="1"/>
</dbReference>
<feature type="domain" description="PAS" evidence="7">
    <location>
        <begin position="119"/>
        <end position="175"/>
    </location>
</feature>
<dbReference type="InterPro" id="IPR025944">
    <property type="entry name" value="Sigma_54_int_dom_CS"/>
</dbReference>
<evidence type="ECO:0000256" key="4">
    <source>
        <dbReference type="ARBA" id="ARBA00023125"/>
    </source>
</evidence>
<dbReference type="SMART" id="SM00382">
    <property type="entry name" value="AAA"/>
    <property type="match status" value="1"/>
</dbReference>
<sequence length="583" mass="66055">MKKEIEIILDSTHDAMIAVDKEGIITLFNKAAEKLTKLKAREVIGKYVADVIETTRLPYILETGNSELNRRQPLRDINIVTNRMPVRDEEGNIIGAVAVFRDITEILELAEEITNLKEMESMFRAIINSTQDAISVVDEKGIGVIINPAYTSITGLSARDVIGKYCTVDIAEGESIHLKVLKTKKSVKGARLRVGPKKKEVIADAAPIIVNGKLKGSVAVIHDLTEIKRLTSELDQAKQIIRKLEAKYTFDDIIGSHEKLVNAIEKAKIAAVTPATVILRGESGTGKELFAHAIHNASNRKYAQFIRVNCAAISENILESELFGYEEGAFTGALKGGKIGLFERAHGGTIFLDEIGEIKMSTQAKLLRVLQEREIVRVGGTKPIHIDVRIIAATNLDLEKAVKEGKFREDLYYRLNVIPIRIPSLREHKKDIYELVLHFIKKFNQEYGRCVNDISAEALKILMDYDWPGNVRELENFIGRAMINMKFNETVIKSYHLAKFIEKDEKEEREKVYIIKDNTNKNLPLKQVIEKVEKEYIEQVLRKNDYNKTKAAKILNISIRNLYYKIKKYGIEDKYFAKKCINN</sequence>
<dbReference type="PANTHER" id="PTHR32071">
    <property type="entry name" value="TRANSCRIPTIONAL REGULATORY PROTEIN"/>
    <property type="match status" value="1"/>
</dbReference>
<dbReference type="PROSITE" id="PS00675">
    <property type="entry name" value="SIGMA54_INTERACT_1"/>
    <property type="match status" value="1"/>
</dbReference>
<evidence type="ECO:0000256" key="2">
    <source>
        <dbReference type="ARBA" id="ARBA00022840"/>
    </source>
</evidence>
<feature type="domain" description="PAS" evidence="7">
    <location>
        <begin position="1"/>
        <end position="71"/>
    </location>
</feature>
<dbReference type="RefSeq" id="WP_072966632.1">
    <property type="nucleotide sequence ID" value="NZ_FRAJ01000008.1"/>
</dbReference>
<dbReference type="PROSITE" id="PS50045">
    <property type="entry name" value="SIGMA54_INTERACT_4"/>
    <property type="match status" value="1"/>
</dbReference>
<name>A0A1M6PJJ6_9FIRM</name>
<dbReference type="SUPFAM" id="SSF46689">
    <property type="entry name" value="Homeodomain-like"/>
    <property type="match status" value="1"/>
</dbReference>
<protein>
    <submittedName>
        <fullName evidence="9">PAS domain S-box-containing protein</fullName>
    </submittedName>
</protein>
<dbReference type="FunFam" id="3.40.50.300:FF:000006">
    <property type="entry name" value="DNA-binding transcriptional regulator NtrC"/>
    <property type="match status" value="1"/>
</dbReference>
<dbReference type="InterPro" id="IPR058031">
    <property type="entry name" value="AAA_lid_NorR"/>
</dbReference>
<dbReference type="EMBL" id="FRAJ01000008">
    <property type="protein sequence ID" value="SHK08090.1"/>
    <property type="molecule type" value="Genomic_DNA"/>
</dbReference>
<dbReference type="STRING" id="1121266.SAMN02745883_01231"/>
<accession>A0A1M6PJJ6</accession>
<dbReference type="InterPro" id="IPR025943">
    <property type="entry name" value="Sigma_54_int_dom_ATP-bd_2"/>
</dbReference>
<dbReference type="Gene3D" id="1.10.10.60">
    <property type="entry name" value="Homeodomain-like"/>
    <property type="match status" value="1"/>
</dbReference>
<evidence type="ECO:0000259" key="7">
    <source>
        <dbReference type="PROSITE" id="PS50112"/>
    </source>
</evidence>
<keyword evidence="3" id="KW-0805">Transcription regulation</keyword>
<dbReference type="SUPFAM" id="SSF52540">
    <property type="entry name" value="P-loop containing nucleoside triphosphate hydrolases"/>
    <property type="match status" value="1"/>
</dbReference>
<keyword evidence="5" id="KW-0804">Transcription</keyword>
<feature type="domain" description="PAC" evidence="8">
    <location>
        <begin position="62"/>
        <end position="115"/>
    </location>
</feature>
<keyword evidence="10" id="KW-1185">Reference proteome</keyword>
<dbReference type="InterPro" id="IPR003593">
    <property type="entry name" value="AAA+_ATPase"/>
</dbReference>
<dbReference type="CDD" id="cd00130">
    <property type="entry name" value="PAS"/>
    <property type="match status" value="1"/>
</dbReference>
<dbReference type="NCBIfam" id="TIGR00229">
    <property type="entry name" value="sensory_box"/>
    <property type="match status" value="2"/>
</dbReference>
<dbReference type="PROSITE" id="PS50112">
    <property type="entry name" value="PAS"/>
    <property type="match status" value="2"/>
</dbReference>
<feature type="domain" description="Sigma-54 factor interaction" evidence="6">
    <location>
        <begin position="253"/>
        <end position="483"/>
    </location>
</feature>
<keyword evidence="1" id="KW-0547">Nucleotide-binding</keyword>
<dbReference type="PROSITE" id="PS00676">
    <property type="entry name" value="SIGMA54_INTERACT_2"/>
    <property type="match status" value="1"/>
</dbReference>
<keyword evidence="4" id="KW-0238">DNA-binding</keyword>
<dbReference type="Pfam" id="PF02954">
    <property type="entry name" value="HTH_8"/>
    <property type="match status" value="1"/>
</dbReference>
<dbReference type="Gene3D" id="3.40.50.300">
    <property type="entry name" value="P-loop containing nucleotide triphosphate hydrolases"/>
    <property type="match status" value="1"/>
</dbReference>
<evidence type="ECO:0000259" key="6">
    <source>
        <dbReference type="PROSITE" id="PS50045"/>
    </source>
</evidence>
<evidence type="ECO:0000259" key="8">
    <source>
        <dbReference type="PROSITE" id="PS50113"/>
    </source>
</evidence>
<dbReference type="PRINTS" id="PR01590">
    <property type="entry name" value="HTHFIS"/>
</dbReference>
<dbReference type="PROSITE" id="PS00688">
    <property type="entry name" value="SIGMA54_INTERACT_3"/>
    <property type="match status" value="1"/>
</dbReference>
<dbReference type="InterPro" id="IPR002078">
    <property type="entry name" value="Sigma_54_int"/>
</dbReference>
<dbReference type="InterPro" id="IPR000014">
    <property type="entry name" value="PAS"/>
</dbReference>
<dbReference type="PANTHER" id="PTHR32071:SF121">
    <property type="entry name" value="SIGMA L-DEPENDENT TRANSCRIPTIONAL REGULATOR YQIR-RELATED"/>
    <property type="match status" value="1"/>
</dbReference>
<dbReference type="Pfam" id="PF00989">
    <property type="entry name" value="PAS"/>
    <property type="match status" value="2"/>
</dbReference>
<dbReference type="SMART" id="SM00091">
    <property type="entry name" value="PAS"/>
    <property type="match status" value="2"/>
</dbReference>
<dbReference type="GO" id="GO:0005524">
    <property type="term" value="F:ATP binding"/>
    <property type="evidence" value="ECO:0007669"/>
    <property type="project" value="UniProtKB-KW"/>
</dbReference>
<dbReference type="InterPro" id="IPR035965">
    <property type="entry name" value="PAS-like_dom_sf"/>
</dbReference>
<dbReference type="InterPro" id="IPR013767">
    <property type="entry name" value="PAS_fold"/>
</dbReference>
<dbReference type="InterPro" id="IPR025662">
    <property type="entry name" value="Sigma_54_int_dom_ATP-bd_1"/>
</dbReference>
<dbReference type="AlphaFoldDB" id="A0A1M6PJJ6"/>
<dbReference type="InterPro" id="IPR000700">
    <property type="entry name" value="PAS-assoc_C"/>
</dbReference>
<dbReference type="GO" id="GO:0006355">
    <property type="term" value="P:regulation of DNA-templated transcription"/>
    <property type="evidence" value="ECO:0007669"/>
    <property type="project" value="InterPro"/>
</dbReference>
<dbReference type="PROSITE" id="PS50113">
    <property type="entry name" value="PAC"/>
    <property type="match status" value="1"/>
</dbReference>
<dbReference type="GO" id="GO:0043565">
    <property type="term" value="F:sequence-specific DNA binding"/>
    <property type="evidence" value="ECO:0007669"/>
    <property type="project" value="InterPro"/>
</dbReference>
<dbReference type="Pfam" id="PF00158">
    <property type="entry name" value="Sigma54_activat"/>
    <property type="match status" value="1"/>
</dbReference>
<dbReference type="Gene3D" id="3.30.450.20">
    <property type="entry name" value="PAS domain"/>
    <property type="match status" value="2"/>
</dbReference>
<reference evidence="9 10" key="1">
    <citation type="submission" date="2016-11" db="EMBL/GenBank/DDBJ databases">
        <authorList>
            <person name="Jaros S."/>
            <person name="Januszkiewicz K."/>
            <person name="Wedrychowicz H."/>
        </authorList>
    </citation>
    <scope>NUCLEOTIDE SEQUENCE [LARGE SCALE GENOMIC DNA]</scope>
    <source>
        <strain evidence="9 10">DSM 14501</strain>
    </source>
</reference>
<dbReference type="InterPro" id="IPR027417">
    <property type="entry name" value="P-loop_NTPase"/>
</dbReference>
<dbReference type="InterPro" id="IPR009057">
    <property type="entry name" value="Homeodomain-like_sf"/>
</dbReference>
<gene>
    <name evidence="9" type="ORF">SAMN02745883_01231</name>
</gene>
<dbReference type="Proteomes" id="UP000184082">
    <property type="component" value="Unassembled WGS sequence"/>
</dbReference>
<evidence type="ECO:0000313" key="9">
    <source>
        <dbReference type="EMBL" id="SHK08090.1"/>
    </source>
</evidence>
<evidence type="ECO:0000256" key="3">
    <source>
        <dbReference type="ARBA" id="ARBA00023015"/>
    </source>
</evidence>
<evidence type="ECO:0000256" key="1">
    <source>
        <dbReference type="ARBA" id="ARBA00022741"/>
    </source>
</evidence>
<organism evidence="9 10">
    <name type="scientific">Caminicella sporogenes DSM 14501</name>
    <dbReference type="NCBI Taxonomy" id="1121266"/>
    <lineage>
        <taxon>Bacteria</taxon>
        <taxon>Bacillati</taxon>
        <taxon>Bacillota</taxon>
        <taxon>Clostridia</taxon>
        <taxon>Peptostreptococcales</taxon>
        <taxon>Caminicellaceae</taxon>
        <taxon>Caminicella</taxon>
    </lineage>
</organism>
<keyword evidence="2" id="KW-0067">ATP-binding</keyword>
<evidence type="ECO:0000256" key="5">
    <source>
        <dbReference type="ARBA" id="ARBA00023163"/>
    </source>
</evidence>
<proteinExistence type="predicted"/>
<evidence type="ECO:0000313" key="10">
    <source>
        <dbReference type="Proteomes" id="UP000184082"/>
    </source>
</evidence>
<dbReference type="InterPro" id="IPR002197">
    <property type="entry name" value="HTH_Fis"/>
</dbReference>
<dbReference type="CDD" id="cd00009">
    <property type="entry name" value="AAA"/>
    <property type="match status" value="1"/>
</dbReference>